<dbReference type="Pfam" id="PF07662">
    <property type="entry name" value="Nucleos_tra2_C"/>
    <property type="match status" value="1"/>
</dbReference>
<evidence type="ECO:0000313" key="2">
    <source>
        <dbReference type="EMBL" id="KAA1129559.1"/>
    </source>
</evidence>
<feature type="domain" description="Concentrative nucleoside transporter C-terminal" evidence="1">
    <location>
        <begin position="1"/>
        <end position="58"/>
    </location>
</feature>
<proteinExistence type="predicted"/>
<evidence type="ECO:0000313" key="3">
    <source>
        <dbReference type="Proteomes" id="UP000325313"/>
    </source>
</evidence>
<evidence type="ECO:0000259" key="1">
    <source>
        <dbReference type="Pfam" id="PF07662"/>
    </source>
</evidence>
<dbReference type="Proteomes" id="UP000325313">
    <property type="component" value="Unassembled WGS sequence"/>
</dbReference>
<dbReference type="EMBL" id="VDEP01000136">
    <property type="protein sequence ID" value="KAA1129559.1"/>
    <property type="molecule type" value="Genomic_DNA"/>
</dbReference>
<dbReference type="AlphaFoldDB" id="A0A5B0RWK2"/>
<reference evidence="2 3" key="1">
    <citation type="submission" date="2019-05" db="EMBL/GenBank/DDBJ databases">
        <title>Emergence of the Ug99 lineage of the wheat stem rust pathogen through somatic hybridization.</title>
        <authorList>
            <person name="Li F."/>
            <person name="Upadhyaya N.M."/>
            <person name="Sperschneider J."/>
            <person name="Matny O."/>
            <person name="Nguyen-Phuc H."/>
            <person name="Mago R."/>
            <person name="Raley C."/>
            <person name="Miller M.E."/>
            <person name="Silverstein K.A.T."/>
            <person name="Henningsen E."/>
            <person name="Hirsch C.D."/>
            <person name="Visser B."/>
            <person name="Pretorius Z.A."/>
            <person name="Steffenson B.J."/>
            <person name="Schwessinger B."/>
            <person name="Dodds P.N."/>
            <person name="Figueroa M."/>
        </authorList>
    </citation>
    <scope>NUCLEOTIDE SEQUENCE [LARGE SCALE GENOMIC DNA]</scope>
    <source>
        <strain evidence="2 3">Ug99</strain>
    </source>
</reference>
<protein>
    <recommendedName>
        <fullName evidence="1">Concentrative nucleoside transporter C-terminal domain-containing protein</fullName>
    </recommendedName>
</protein>
<dbReference type="InterPro" id="IPR011657">
    <property type="entry name" value="CNT_C_dom"/>
</dbReference>
<gene>
    <name evidence="2" type="ORF">PGTUg99_028583</name>
</gene>
<organism evidence="2 3">
    <name type="scientific">Puccinia graminis f. sp. tritici</name>
    <dbReference type="NCBI Taxonomy" id="56615"/>
    <lineage>
        <taxon>Eukaryota</taxon>
        <taxon>Fungi</taxon>
        <taxon>Dikarya</taxon>
        <taxon>Basidiomycota</taxon>
        <taxon>Pucciniomycotina</taxon>
        <taxon>Pucciniomycetes</taxon>
        <taxon>Pucciniales</taxon>
        <taxon>Pucciniaceae</taxon>
        <taxon>Puccinia</taxon>
    </lineage>
</organism>
<sequence length="59" mass="6363">MSIPASLAISKLRFPEDGQPLTAGKVIIPEDKQTNREDSNAMMVFSDGAWLGLRVAGTM</sequence>
<name>A0A5B0RWK2_PUCGR</name>
<comment type="caution">
    <text evidence="2">The sequence shown here is derived from an EMBL/GenBank/DDBJ whole genome shotgun (WGS) entry which is preliminary data.</text>
</comment>
<accession>A0A5B0RWK2</accession>